<dbReference type="EMBL" id="JAUEPU010000074">
    <property type="protein sequence ID" value="KAK0481139.1"/>
    <property type="molecule type" value="Genomic_DNA"/>
</dbReference>
<organism evidence="2 3">
    <name type="scientific">Armillaria luteobubalina</name>
    <dbReference type="NCBI Taxonomy" id="153913"/>
    <lineage>
        <taxon>Eukaryota</taxon>
        <taxon>Fungi</taxon>
        <taxon>Dikarya</taxon>
        <taxon>Basidiomycota</taxon>
        <taxon>Agaricomycotina</taxon>
        <taxon>Agaricomycetes</taxon>
        <taxon>Agaricomycetidae</taxon>
        <taxon>Agaricales</taxon>
        <taxon>Marasmiineae</taxon>
        <taxon>Physalacriaceae</taxon>
        <taxon>Armillaria</taxon>
    </lineage>
</organism>
<feature type="region of interest" description="Disordered" evidence="1">
    <location>
        <begin position="187"/>
        <end position="267"/>
    </location>
</feature>
<keyword evidence="3" id="KW-1185">Reference proteome</keyword>
<protein>
    <submittedName>
        <fullName evidence="2">Uncharacterized protein</fullName>
    </submittedName>
</protein>
<dbReference type="Proteomes" id="UP001175228">
    <property type="component" value="Unassembled WGS sequence"/>
</dbReference>
<sequence>MAASGLLICNFDGDKVTNTHLPPSNINSHCKMEDWELPVSEIRSWIYSLIEYWGFDTVVAFRNRVMEEPSDEGGGQLLACEREVLENHAAVSDHIRSWRNDVSVVPGHSPPIHPFDAHRRVFAFFDNKSYTPSEAPNEAPPLRALIHEYDRWFLLTLLRKFRYDDAKASERRNILWRLVHHDPYTEPYDSEDFMRGRRDHETRNYRASRDEPTKAIYNNTTSVGPSGLTSTMPGQSYPQPQPRQQLQAYTPAPPTSQLPTLGLPAGYPRSFDGPALIAFYEQESRTRASDVKQ</sequence>
<evidence type="ECO:0000256" key="1">
    <source>
        <dbReference type="SAM" id="MobiDB-lite"/>
    </source>
</evidence>
<comment type="caution">
    <text evidence="2">The sequence shown here is derived from an EMBL/GenBank/DDBJ whole genome shotgun (WGS) entry which is preliminary data.</text>
</comment>
<proteinExistence type="predicted"/>
<feature type="compositionally biased region" description="Basic and acidic residues" evidence="1">
    <location>
        <begin position="192"/>
        <end position="213"/>
    </location>
</feature>
<evidence type="ECO:0000313" key="3">
    <source>
        <dbReference type="Proteomes" id="UP001175228"/>
    </source>
</evidence>
<gene>
    <name evidence="2" type="ORF">EDD18DRAFT_1113134</name>
</gene>
<feature type="compositionally biased region" description="Polar residues" evidence="1">
    <location>
        <begin position="216"/>
        <end position="248"/>
    </location>
</feature>
<accession>A0AA39UG75</accession>
<evidence type="ECO:0000313" key="2">
    <source>
        <dbReference type="EMBL" id="KAK0481139.1"/>
    </source>
</evidence>
<name>A0AA39UG75_9AGAR</name>
<reference evidence="2" key="1">
    <citation type="submission" date="2023-06" db="EMBL/GenBank/DDBJ databases">
        <authorList>
            <consortium name="Lawrence Berkeley National Laboratory"/>
            <person name="Ahrendt S."/>
            <person name="Sahu N."/>
            <person name="Indic B."/>
            <person name="Wong-Bajracharya J."/>
            <person name="Merenyi Z."/>
            <person name="Ke H.-M."/>
            <person name="Monk M."/>
            <person name="Kocsube S."/>
            <person name="Drula E."/>
            <person name="Lipzen A."/>
            <person name="Balint B."/>
            <person name="Henrissat B."/>
            <person name="Andreopoulos B."/>
            <person name="Martin F.M."/>
            <person name="Harder C.B."/>
            <person name="Rigling D."/>
            <person name="Ford K.L."/>
            <person name="Foster G.D."/>
            <person name="Pangilinan J."/>
            <person name="Papanicolaou A."/>
            <person name="Barry K."/>
            <person name="LaButti K."/>
            <person name="Viragh M."/>
            <person name="Koriabine M."/>
            <person name="Yan M."/>
            <person name="Riley R."/>
            <person name="Champramary S."/>
            <person name="Plett K.L."/>
            <person name="Tsai I.J."/>
            <person name="Slot J."/>
            <person name="Sipos G."/>
            <person name="Plett J."/>
            <person name="Nagy L.G."/>
            <person name="Grigoriev I.V."/>
        </authorList>
    </citation>
    <scope>NUCLEOTIDE SEQUENCE</scope>
    <source>
        <strain evidence="2">HWK02</strain>
    </source>
</reference>
<dbReference type="AlphaFoldDB" id="A0AA39UG75"/>